<gene>
    <name evidence="4" type="ORF">Din_043177</name>
</gene>
<dbReference type="InterPro" id="IPR050148">
    <property type="entry name" value="Terpene_synthase-like"/>
</dbReference>
<dbReference type="PANTHER" id="PTHR31739">
    <property type="entry name" value="ENT-COPALYL DIPHOSPHATE SYNTHASE, CHLOROPLASTIC"/>
    <property type="match status" value="1"/>
</dbReference>
<evidence type="ECO:0000313" key="4">
    <source>
        <dbReference type="EMBL" id="MPA73736.1"/>
    </source>
</evidence>
<comment type="cofactor">
    <cofactor evidence="1">
        <name>Mg(2+)</name>
        <dbReference type="ChEBI" id="CHEBI:18420"/>
    </cofactor>
</comment>
<dbReference type="GO" id="GO:0000287">
    <property type="term" value="F:magnesium ion binding"/>
    <property type="evidence" value="ECO:0007669"/>
    <property type="project" value="TreeGrafter"/>
</dbReference>
<organism evidence="4">
    <name type="scientific">Davidia involucrata</name>
    <name type="common">Dove tree</name>
    <dbReference type="NCBI Taxonomy" id="16924"/>
    <lineage>
        <taxon>Eukaryota</taxon>
        <taxon>Viridiplantae</taxon>
        <taxon>Streptophyta</taxon>
        <taxon>Embryophyta</taxon>
        <taxon>Tracheophyta</taxon>
        <taxon>Spermatophyta</taxon>
        <taxon>Magnoliopsida</taxon>
        <taxon>eudicotyledons</taxon>
        <taxon>Gunneridae</taxon>
        <taxon>Pentapetalae</taxon>
        <taxon>asterids</taxon>
        <taxon>Cornales</taxon>
        <taxon>Nyssaceae</taxon>
        <taxon>Davidia</taxon>
    </lineage>
</organism>
<accession>A0A5B7C0B5</accession>
<dbReference type="Gene3D" id="1.10.600.10">
    <property type="entry name" value="Farnesyl Diphosphate Synthase"/>
    <property type="match status" value="1"/>
</dbReference>
<dbReference type="InterPro" id="IPR008949">
    <property type="entry name" value="Isoprenoid_synthase_dom_sf"/>
</dbReference>
<dbReference type="GO" id="GO:0009686">
    <property type="term" value="P:gibberellin biosynthetic process"/>
    <property type="evidence" value="ECO:0007669"/>
    <property type="project" value="TreeGrafter"/>
</dbReference>
<dbReference type="AlphaFoldDB" id="A0A5B7C0B5"/>
<evidence type="ECO:0000256" key="2">
    <source>
        <dbReference type="ARBA" id="ARBA00022723"/>
    </source>
</evidence>
<dbReference type="EMBL" id="GHES01043177">
    <property type="protein sequence ID" value="MPA73736.1"/>
    <property type="molecule type" value="Transcribed_RNA"/>
</dbReference>
<proteinExistence type="predicted"/>
<name>A0A5B7C0B5_DAVIN</name>
<sequence>MWLMMWHGDDGYHGEADLLVRTLNLCASHWVSEELLSHPQYQLLSNITNRVCHQLCQFRNSKVRDTDRSNTNTDYITTIQIESDMQELVQLVLSVSSDGIHPDIKQTFLTVAKSFYYSAYCTPETIYSHIAKVLFERVI</sequence>
<dbReference type="GO" id="GO:0010333">
    <property type="term" value="F:terpene synthase activity"/>
    <property type="evidence" value="ECO:0007669"/>
    <property type="project" value="InterPro"/>
</dbReference>
<protein>
    <submittedName>
        <fullName evidence="4">Uncharacterized protein</fullName>
    </submittedName>
</protein>
<keyword evidence="2" id="KW-0479">Metal-binding</keyword>
<dbReference type="GO" id="GO:0009507">
    <property type="term" value="C:chloroplast"/>
    <property type="evidence" value="ECO:0007669"/>
    <property type="project" value="TreeGrafter"/>
</dbReference>
<evidence type="ECO:0000256" key="1">
    <source>
        <dbReference type="ARBA" id="ARBA00001946"/>
    </source>
</evidence>
<dbReference type="PANTHER" id="PTHR31739:SF4">
    <property type="entry name" value="ENT-COPALYL DIPHOSPHATE SYNTHASE, CHLOROPLASTIC"/>
    <property type="match status" value="1"/>
</dbReference>
<keyword evidence="3" id="KW-0460">Magnesium</keyword>
<evidence type="ECO:0000256" key="3">
    <source>
        <dbReference type="ARBA" id="ARBA00022842"/>
    </source>
</evidence>
<reference evidence="4" key="1">
    <citation type="submission" date="2019-08" db="EMBL/GenBank/DDBJ databases">
        <title>Reference gene set and small RNA set construction with multiple tissues from Davidia involucrata Baill.</title>
        <authorList>
            <person name="Yang H."/>
            <person name="Zhou C."/>
            <person name="Li G."/>
            <person name="Wang J."/>
            <person name="Gao P."/>
            <person name="Wang M."/>
            <person name="Wang R."/>
            <person name="Zhao Y."/>
        </authorList>
    </citation>
    <scope>NUCLEOTIDE SEQUENCE</scope>
    <source>
        <tissue evidence="4">Mixed with DoveR01_LX</tissue>
    </source>
</reference>